<evidence type="ECO:0000313" key="3">
    <source>
        <dbReference type="Proteomes" id="UP000051950"/>
    </source>
</evidence>
<dbReference type="STRING" id="687842.ASU31_12345"/>
<comment type="caution">
    <text evidence="2">The sequence shown here is derived from an EMBL/GenBank/DDBJ whole genome shotgun (WGS) entry which is preliminary data.</text>
</comment>
<protein>
    <recommendedName>
        <fullName evidence="4">DUF3299 domain-containing protein</fullName>
    </recommendedName>
</protein>
<dbReference type="EMBL" id="LMZQ01000007">
    <property type="protein sequence ID" value="KRT15770.1"/>
    <property type="molecule type" value="Genomic_DNA"/>
</dbReference>
<evidence type="ECO:0008006" key="4">
    <source>
        <dbReference type="Google" id="ProtNLM"/>
    </source>
</evidence>
<organism evidence="2 3">
    <name type="scientific">Pedobacter ginsenosidimutans</name>
    <dbReference type="NCBI Taxonomy" id="687842"/>
    <lineage>
        <taxon>Bacteria</taxon>
        <taxon>Pseudomonadati</taxon>
        <taxon>Bacteroidota</taxon>
        <taxon>Sphingobacteriia</taxon>
        <taxon>Sphingobacteriales</taxon>
        <taxon>Sphingobacteriaceae</taxon>
        <taxon>Pedobacter</taxon>
    </lineage>
</organism>
<dbReference type="Proteomes" id="UP000051950">
    <property type="component" value="Unassembled WGS sequence"/>
</dbReference>
<gene>
    <name evidence="2" type="ORF">ASU31_12345</name>
</gene>
<evidence type="ECO:0000256" key="1">
    <source>
        <dbReference type="SAM" id="SignalP"/>
    </source>
</evidence>
<reference evidence="2 3" key="1">
    <citation type="submission" date="2015-11" db="EMBL/GenBank/DDBJ databases">
        <title>Sequence of Pedobacter ginsenosidimutans.</title>
        <authorList>
            <person name="Carson E."/>
            <person name="Keyser V."/>
            <person name="Newman J."/>
            <person name="Miller J."/>
        </authorList>
    </citation>
    <scope>NUCLEOTIDE SEQUENCE [LARGE SCALE GENOMIC DNA]</scope>
    <source>
        <strain evidence="2 3">KACC 14530</strain>
    </source>
</reference>
<name>A0A0T5VPI4_9SPHI</name>
<keyword evidence="3" id="KW-1185">Reference proteome</keyword>
<feature type="signal peptide" evidence="1">
    <location>
        <begin position="1"/>
        <end position="19"/>
    </location>
</feature>
<proteinExistence type="predicted"/>
<dbReference type="Gene3D" id="2.40.50.870">
    <property type="entry name" value="Protein of unknown function (DUF3299)"/>
    <property type="match status" value="1"/>
</dbReference>
<dbReference type="OrthoDB" id="1348500at2"/>
<sequence>MMKKYITVLLILISFTAGAQVNVHTDMRTPTWNLIGLKYDKQVKPLVWQAVFPPALKAIHNKIIELPGYIIPTKVGNSFSEFMFSIVSIASCPYCGTGDIPSMIEVKTLKPITWTDEPITLKGKFIINDSGDSRSTFFLLDAIKR</sequence>
<evidence type="ECO:0000313" key="2">
    <source>
        <dbReference type="EMBL" id="KRT15770.1"/>
    </source>
</evidence>
<dbReference type="RefSeq" id="WP_057932602.1">
    <property type="nucleotide sequence ID" value="NZ_LMZQ01000007.1"/>
</dbReference>
<dbReference type="AlphaFoldDB" id="A0A0T5VPI4"/>
<feature type="chain" id="PRO_5006665536" description="DUF3299 domain-containing protein" evidence="1">
    <location>
        <begin position="20"/>
        <end position="145"/>
    </location>
</feature>
<keyword evidence="1" id="KW-0732">Signal</keyword>
<accession>A0A0T5VPI4</accession>